<dbReference type="InterPro" id="IPR016047">
    <property type="entry name" value="M23ase_b-sheet_dom"/>
</dbReference>
<name>A0AB35YT76_9FLAO</name>
<evidence type="ECO:0000313" key="10">
    <source>
        <dbReference type="EMBL" id="MEM0517853.1"/>
    </source>
</evidence>
<keyword evidence="5" id="KW-0378">Hydrolase</keyword>
<dbReference type="GO" id="GO:0046872">
    <property type="term" value="F:metal ion binding"/>
    <property type="evidence" value="ECO:0007669"/>
    <property type="project" value="UniProtKB-KW"/>
</dbReference>
<reference evidence="10 13" key="1">
    <citation type="submission" date="2024-01" db="EMBL/GenBank/DDBJ databases">
        <title>Aequorivita flavus sp. nov., isolated from deep-sea sediment.</title>
        <authorList>
            <person name="Chen X."/>
        </authorList>
    </citation>
    <scope>NUCLEOTIDE SEQUENCE</scope>
    <source>
        <strain evidence="10">MCCC 1A16923</strain>
        <strain evidence="11 13">MCCC 1A16935</strain>
    </source>
</reference>
<dbReference type="InterPro" id="IPR045834">
    <property type="entry name" value="Csd3_N2"/>
</dbReference>
<dbReference type="RefSeq" id="WP_342686984.1">
    <property type="nucleotide sequence ID" value="NZ_JAZBJM010000003.1"/>
</dbReference>
<dbReference type="Pfam" id="PF01551">
    <property type="entry name" value="Peptidase_M23"/>
    <property type="match status" value="1"/>
</dbReference>
<dbReference type="InterPro" id="IPR050570">
    <property type="entry name" value="Cell_wall_metabolism_enzyme"/>
</dbReference>
<protein>
    <submittedName>
        <fullName evidence="10">Peptidoglycan DD-metalloendopeptidase family protein</fullName>
    </submittedName>
</protein>
<dbReference type="Gene3D" id="3.10.450.350">
    <property type="match status" value="1"/>
</dbReference>
<evidence type="ECO:0000259" key="8">
    <source>
        <dbReference type="Pfam" id="PF01551"/>
    </source>
</evidence>
<evidence type="ECO:0000256" key="3">
    <source>
        <dbReference type="ARBA" id="ARBA00022670"/>
    </source>
</evidence>
<evidence type="ECO:0000313" key="11">
    <source>
        <dbReference type="EMBL" id="MEM0573215.1"/>
    </source>
</evidence>
<dbReference type="PROSITE" id="PS51257">
    <property type="entry name" value="PROKAR_LIPOPROTEIN"/>
    <property type="match status" value="1"/>
</dbReference>
<dbReference type="AlphaFoldDB" id="A0AB35YT76"/>
<dbReference type="EMBL" id="JAZBJM010000003">
    <property type="protein sequence ID" value="MEM0517853.1"/>
    <property type="molecule type" value="Genomic_DNA"/>
</dbReference>
<evidence type="ECO:0000256" key="4">
    <source>
        <dbReference type="ARBA" id="ARBA00022723"/>
    </source>
</evidence>
<comment type="subcellular location">
    <subcellularLocation>
        <location evidence="2">Cell envelope</location>
    </subcellularLocation>
</comment>
<keyword evidence="13" id="KW-1185">Reference proteome</keyword>
<feature type="domain" description="M23ase beta-sheet core" evidence="8">
    <location>
        <begin position="278"/>
        <end position="372"/>
    </location>
</feature>
<accession>A0AB35YT76</accession>
<keyword evidence="6" id="KW-0862">Zinc</keyword>
<dbReference type="InterPro" id="IPR011055">
    <property type="entry name" value="Dup_hybrid_motif"/>
</dbReference>
<evidence type="ECO:0000313" key="12">
    <source>
        <dbReference type="Proteomes" id="UP001388259"/>
    </source>
</evidence>
<dbReference type="PANTHER" id="PTHR21666">
    <property type="entry name" value="PEPTIDASE-RELATED"/>
    <property type="match status" value="1"/>
</dbReference>
<dbReference type="Pfam" id="PF19425">
    <property type="entry name" value="Csd3_N2"/>
    <property type="match status" value="1"/>
</dbReference>
<dbReference type="GO" id="GO:0030313">
    <property type="term" value="C:cell envelope"/>
    <property type="evidence" value="ECO:0007669"/>
    <property type="project" value="UniProtKB-SubCell"/>
</dbReference>
<dbReference type="Proteomes" id="UP001388259">
    <property type="component" value="Unassembled WGS sequence"/>
</dbReference>
<comment type="caution">
    <text evidence="10">The sequence shown here is derived from an EMBL/GenBank/DDBJ whole genome shotgun (WGS) entry which is preliminary data.</text>
</comment>
<evidence type="ECO:0000259" key="9">
    <source>
        <dbReference type="Pfam" id="PF19425"/>
    </source>
</evidence>
<dbReference type="GO" id="GO:0004222">
    <property type="term" value="F:metalloendopeptidase activity"/>
    <property type="evidence" value="ECO:0007669"/>
    <property type="project" value="TreeGrafter"/>
</dbReference>
<dbReference type="EMBL" id="JBANCF010000003">
    <property type="protein sequence ID" value="MEM0573215.1"/>
    <property type="molecule type" value="Genomic_DNA"/>
</dbReference>
<sequence>MKKLILAVFALTLLTTACEKSKNEIADTNVVEAEPTIEQYGYILNDFNVIRDTIRKGDTFGDILFANGVSQDKIMEVATKFRDSFDVRKIGIGKPYVLLNSKDSLNKTQVFIYETNKVDFAVVDFRDALSIYNSQKPVRYEEREASGVITSSLSATMEEQNLSPYMTDELANIYAWTINFFKLQPGDRFKVVYTEKFIDDTIPGGLQEIKAAYFEHRGKPLYAFKFASDSKEKLSGYYDENANNLKRAFLKSPVKFSRISSRFNLKRRIKYYGFKLRPHRGTDFAAAIGTPILATADGVVTKSERRGGNGNYVKIRHNGTYETQYLHMKARNVKVGQYVSQGDVIGWIGMTGNTSGPHVCYRFWKNGKEVDPFKEDTPFSQPLPKELHEQYFANLLPMKEKLDCIVF</sequence>
<dbReference type="GO" id="GO:0006508">
    <property type="term" value="P:proteolysis"/>
    <property type="evidence" value="ECO:0007669"/>
    <property type="project" value="UniProtKB-KW"/>
</dbReference>
<keyword evidence="3" id="KW-0645">Protease</keyword>
<proteinExistence type="predicted"/>
<dbReference type="PANTHER" id="PTHR21666:SF288">
    <property type="entry name" value="CELL DIVISION PROTEIN YTFB"/>
    <property type="match status" value="1"/>
</dbReference>
<gene>
    <name evidence="11" type="ORF">VZD24_06790</name>
    <name evidence="10" type="ORF">VZD85_05780</name>
</gene>
<keyword evidence="4" id="KW-0479">Metal-binding</keyword>
<evidence type="ECO:0000256" key="5">
    <source>
        <dbReference type="ARBA" id="ARBA00022801"/>
    </source>
</evidence>
<organism evidence="10 12">
    <name type="scientific">Aequorivita flava</name>
    <dbReference type="NCBI Taxonomy" id="3114371"/>
    <lineage>
        <taxon>Bacteria</taxon>
        <taxon>Pseudomonadati</taxon>
        <taxon>Bacteroidota</taxon>
        <taxon>Flavobacteriia</taxon>
        <taxon>Flavobacteriales</taxon>
        <taxon>Flavobacteriaceae</taxon>
        <taxon>Aequorivita</taxon>
    </lineage>
</organism>
<keyword evidence="7" id="KW-0482">Metalloprotease</keyword>
<dbReference type="Proteomes" id="UP001390963">
    <property type="component" value="Unassembled WGS sequence"/>
</dbReference>
<dbReference type="Gene3D" id="2.70.70.10">
    <property type="entry name" value="Glucose Permease (Domain IIA)"/>
    <property type="match status" value="1"/>
</dbReference>
<comment type="cofactor">
    <cofactor evidence="1">
        <name>Zn(2+)</name>
        <dbReference type="ChEBI" id="CHEBI:29105"/>
    </cofactor>
</comment>
<evidence type="ECO:0000256" key="7">
    <source>
        <dbReference type="ARBA" id="ARBA00023049"/>
    </source>
</evidence>
<feature type="domain" description="Csd3-like second N-terminal" evidence="9">
    <location>
        <begin position="140"/>
        <end position="264"/>
    </location>
</feature>
<dbReference type="SUPFAM" id="SSF51261">
    <property type="entry name" value="Duplicated hybrid motif"/>
    <property type="match status" value="1"/>
</dbReference>
<dbReference type="CDD" id="cd12797">
    <property type="entry name" value="M23_peptidase"/>
    <property type="match status" value="1"/>
</dbReference>
<evidence type="ECO:0000256" key="2">
    <source>
        <dbReference type="ARBA" id="ARBA00004196"/>
    </source>
</evidence>
<evidence type="ECO:0000256" key="6">
    <source>
        <dbReference type="ARBA" id="ARBA00022833"/>
    </source>
</evidence>
<evidence type="ECO:0000313" key="13">
    <source>
        <dbReference type="Proteomes" id="UP001390963"/>
    </source>
</evidence>
<evidence type="ECO:0000256" key="1">
    <source>
        <dbReference type="ARBA" id="ARBA00001947"/>
    </source>
</evidence>